<proteinExistence type="predicted"/>
<dbReference type="InterPro" id="IPR018669">
    <property type="entry name" value="Toxin_HigB"/>
</dbReference>
<comment type="caution">
    <text evidence="1">The sequence shown here is derived from an EMBL/GenBank/DDBJ whole genome shotgun (WGS) entry which is preliminary data.</text>
</comment>
<name>A0A2W4USC9_9CYAN</name>
<protein>
    <submittedName>
        <fullName evidence="1">Type II toxin-antitoxin system HigB family toxin</fullName>
    </submittedName>
</protein>
<accession>A0A2W4USC9</accession>
<dbReference type="AlphaFoldDB" id="A0A2W4USC9"/>
<sequence length="100" mass="11972">MQIISRKQLKSFATSHRDASQALDDWYKLANSAKWQNFSELREKIGGADVAGKFTIFNIKGNKYRLIVDIQYQKQLIYVKYVLTHDEYDKDEWKRDPYYK</sequence>
<dbReference type="GO" id="GO:0110001">
    <property type="term" value="C:toxin-antitoxin complex"/>
    <property type="evidence" value="ECO:0007669"/>
    <property type="project" value="InterPro"/>
</dbReference>
<evidence type="ECO:0000313" key="2">
    <source>
        <dbReference type="Proteomes" id="UP000249354"/>
    </source>
</evidence>
<dbReference type="EMBL" id="QBMC01000004">
    <property type="protein sequence ID" value="PZO23054.1"/>
    <property type="molecule type" value="Genomic_DNA"/>
</dbReference>
<organism evidence="1 2">
    <name type="scientific">Leptolyngbya foveolarum</name>
    <dbReference type="NCBI Taxonomy" id="47253"/>
    <lineage>
        <taxon>Bacteria</taxon>
        <taxon>Bacillati</taxon>
        <taxon>Cyanobacteriota</taxon>
        <taxon>Cyanophyceae</taxon>
        <taxon>Leptolyngbyales</taxon>
        <taxon>Leptolyngbyaceae</taxon>
        <taxon>Leptolyngbya group</taxon>
        <taxon>Leptolyngbya</taxon>
    </lineage>
</organism>
<reference evidence="2" key="1">
    <citation type="submission" date="2018-04" db="EMBL/GenBank/DDBJ databases">
        <authorList>
            <person name="Cornet L."/>
        </authorList>
    </citation>
    <scope>NUCLEOTIDE SEQUENCE [LARGE SCALE GENOMIC DNA]</scope>
</reference>
<dbReference type="Proteomes" id="UP000249354">
    <property type="component" value="Unassembled WGS sequence"/>
</dbReference>
<dbReference type="GO" id="GO:0003723">
    <property type="term" value="F:RNA binding"/>
    <property type="evidence" value="ECO:0007669"/>
    <property type="project" value="InterPro"/>
</dbReference>
<dbReference type="Pfam" id="PF09907">
    <property type="entry name" value="HigB_toxin"/>
    <property type="match status" value="1"/>
</dbReference>
<dbReference type="GO" id="GO:0004519">
    <property type="term" value="F:endonuclease activity"/>
    <property type="evidence" value="ECO:0007669"/>
    <property type="project" value="InterPro"/>
</dbReference>
<reference evidence="1 2" key="2">
    <citation type="submission" date="2018-06" db="EMBL/GenBank/DDBJ databases">
        <title>Metagenomic assembly of (sub)arctic Cyanobacteria and their associated microbiome from non-axenic cultures.</title>
        <authorList>
            <person name="Baurain D."/>
        </authorList>
    </citation>
    <scope>NUCLEOTIDE SEQUENCE [LARGE SCALE GENOMIC DNA]</scope>
    <source>
        <strain evidence="1">ULC129bin1</strain>
    </source>
</reference>
<evidence type="ECO:0000313" key="1">
    <source>
        <dbReference type="EMBL" id="PZO23054.1"/>
    </source>
</evidence>
<gene>
    <name evidence="1" type="ORF">DCF25_01125</name>
</gene>